<dbReference type="GO" id="GO:0004674">
    <property type="term" value="F:protein serine/threonine kinase activity"/>
    <property type="evidence" value="ECO:0007669"/>
    <property type="project" value="UniProtKB-KW"/>
</dbReference>
<keyword evidence="4" id="KW-1185">Reference proteome</keyword>
<accession>A0A0W7WQE0</accession>
<feature type="domain" description="Histidine kinase/HSP90-like ATPase" evidence="2">
    <location>
        <begin position="19"/>
        <end position="145"/>
    </location>
</feature>
<evidence type="ECO:0000259" key="2">
    <source>
        <dbReference type="Pfam" id="PF13581"/>
    </source>
</evidence>
<comment type="caution">
    <text evidence="3">The sequence shown here is derived from an EMBL/GenBank/DDBJ whole genome shotgun (WGS) entry which is preliminary data.</text>
</comment>
<keyword evidence="1" id="KW-0418">Kinase</keyword>
<evidence type="ECO:0000313" key="3">
    <source>
        <dbReference type="EMBL" id="KUF12724.1"/>
    </source>
</evidence>
<dbReference type="STRING" id="1685382.AVJ23_03135"/>
<evidence type="ECO:0000313" key="4">
    <source>
        <dbReference type="Proteomes" id="UP000054396"/>
    </source>
</evidence>
<gene>
    <name evidence="3" type="ORF">AVJ23_03135</name>
</gene>
<sequence length="155" mass="16863">MQIETAPDGTLVLSSAIDSTPEAVRDLLARLTAALQARDALPPPDSMWELVLAEALNNIVEHAYGDRPAGRIALRIARGPGRLRVDIADHGRPMPGGRLPDERDADLTVAASDMPEGGFGWTLIRRLTEDLRYTRDGPVNRLRLSIRLTPPGQVS</sequence>
<dbReference type="InterPro" id="IPR050267">
    <property type="entry name" value="Anti-sigma-factor_SerPK"/>
</dbReference>
<dbReference type="CDD" id="cd16936">
    <property type="entry name" value="HATPase_RsbW-like"/>
    <property type="match status" value="1"/>
</dbReference>
<dbReference type="Gene3D" id="3.30.565.10">
    <property type="entry name" value="Histidine kinase-like ATPase, C-terminal domain"/>
    <property type="match status" value="1"/>
</dbReference>
<dbReference type="EMBL" id="LPXO01000001">
    <property type="protein sequence ID" value="KUF12724.1"/>
    <property type="molecule type" value="Genomic_DNA"/>
</dbReference>
<keyword evidence="1" id="KW-0808">Transferase</keyword>
<dbReference type="OrthoDB" id="9792240at2"/>
<organism evidence="3 4">
    <name type="scientific">Pseudoponticoccus marisrubri</name>
    <dbReference type="NCBI Taxonomy" id="1685382"/>
    <lineage>
        <taxon>Bacteria</taxon>
        <taxon>Pseudomonadati</taxon>
        <taxon>Pseudomonadota</taxon>
        <taxon>Alphaproteobacteria</taxon>
        <taxon>Rhodobacterales</taxon>
        <taxon>Roseobacteraceae</taxon>
        <taxon>Pseudoponticoccus</taxon>
    </lineage>
</organism>
<dbReference type="PANTHER" id="PTHR35526:SF3">
    <property type="entry name" value="ANTI-SIGMA-F FACTOR RSBW"/>
    <property type="match status" value="1"/>
</dbReference>
<dbReference type="InterPro" id="IPR003594">
    <property type="entry name" value="HATPase_dom"/>
</dbReference>
<dbReference type="Proteomes" id="UP000054396">
    <property type="component" value="Unassembled WGS sequence"/>
</dbReference>
<dbReference type="PANTHER" id="PTHR35526">
    <property type="entry name" value="ANTI-SIGMA-F FACTOR RSBW-RELATED"/>
    <property type="match status" value="1"/>
</dbReference>
<dbReference type="RefSeq" id="WP_058860668.1">
    <property type="nucleotide sequence ID" value="NZ_LPXO01000001.1"/>
</dbReference>
<keyword evidence="1" id="KW-0723">Serine/threonine-protein kinase</keyword>
<name>A0A0W7WQE0_9RHOB</name>
<dbReference type="InterPro" id="IPR036890">
    <property type="entry name" value="HATPase_C_sf"/>
</dbReference>
<evidence type="ECO:0000256" key="1">
    <source>
        <dbReference type="ARBA" id="ARBA00022527"/>
    </source>
</evidence>
<reference evidence="3 4" key="1">
    <citation type="submission" date="2015-12" db="EMBL/GenBank/DDBJ databases">
        <authorList>
            <person name="Shamseldin A."/>
            <person name="Moawad H."/>
            <person name="Abd El-Rahim W.M."/>
            <person name="Sadowsky M.J."/>
        </authorList>
    </citation>
    <scope>NUCLEOTIDE SEQUENCE [LARGE SCALE GENOMIC DNA]</scope>
    <source>
        <strain evidence="3 4">SJ5A-1</strain>
    </source>
</reference>
<proteinExistence type="predicted"/>
<protein>
    <recommendedName>
        <fullName evidence="2">Histidine kinase/HSP90-like ATPase domain-containing protein</fullName>
    </recommendedName>
</protein>
<dbReference type="Pfam" id="PF13581">
    <property type="entry name" value="HATPase_c_2"/>
    <property type="match status" value="1"/>
</dbReference>
<dbReference type="SUPFAM" id="SSF55874">
    <property type="entry name" value="ATPase domain of HSP90 chaperone/DNA topoisomerase II/histidine kinase"/>
    <property type="match status" value="1"/>
</dbReference>
<dbReference type="AlphaFoldDB" id="A0A0W7WQE0"/>